<accession>A0A815XD80</accession>
<dbReference type="AlphaFoldDB" id="A0A815XD80"/>
<reference evidence="2" key="1">
    <citation type="submission" date="2021-02" db="EMBL/GenBank/DDBJ databases">
        <authorList>
            <person name="Nowell W R."/>
        </authorList>
    </citation>
    <scope>NUCLEOTIDE SEQUENCE</scope>
</reference>
<dbReference type="Proteomes" id="UP000663852">
    <property type="component" value="Unassembled WGS sequence"/>
</dbReference>
<feature type="region of interest" description="Disordered" evidence="1">
    <location>
        <begin position="18"/>
        <end position="90"/>
    </location>
</feature>
<organism evidence="2 3">
    <name type="scientific">Adineta ricciae</name>
    <name type="common">Rotifer</name>
    <dbReference type="NCBI Taxonomy" id="249248"/>
    <lineage>
        <taxon>Eukaryota</taxon>
        <taxon>Metazoa</taxon>
        <taxon>Spiralia</taxon>
        <taxon>Gnathifera</taxon>
        <taxon>Rotifera</taxon>
        <taxon>Eurotatoria</taxon>
        <taxon>Bdelloidea</taxon>
        <taxon>Adinetida</taxon>
        <taxon>Adinetidae</taxon>
        <taxon>Adineta</taxon>
    </lineage>
</organism>
<gene>
    <name evidence="2" type="ORF">EDS130_LOCUS46305</name>
</gene>
<proteinExistence type="predicted"/>
<name>A0A815XD80_ADIRI</name>
<evidence type="ECO:0000313" key="3">
    <source>
        <dbReference type="Proteomes" id="UP000663852"/>
    </source>
</evidence>
<dbReference type="EMBL" id="CAJNOJ010001934">
    <property type="protein sequence ID" value="CAF1556029.1"/>
    <property type="molecule type" value="Genomic_DNA"/>
</dbReference>
<evidence type="ECO:0000256" key="1">
    <source>
        <dbReference type="SAM" id="MobiDB-lite"/>
    </source>
</evidence>
<comment type="caution">
    <text evidence="2">The sequence shown here is derived from an EMBL/GenBank/DDBJ whole genome shotgun (WGS) entry which is preliminary data.</text>
</comment>
<evidence type="ECO:0000313" key="2">
    <source>
        <dbReference type="EMBL" id="CAF1556029.1"/>
    </source>
</evidence>
<feature type="compositionally biased region" description="Polar residues" evidence="1">
    <location>
        <begin position="40"/>
        <end position="50"/>
    </location>
</feature>
<feature type="compositionally biased region" description="Basic and acidic residues" evidence="1">
    <location>
        <begin position="80"/>
        <end position="90"/>
    </location>
</feature>
<protein>
    <submittedName>
        <fullName evidence="2">Uncharacterized protein</fullName>
    </submittedName>
</protein>
<sequence>MQNEKKSLCFPDRSFRRLDPLKSESDPVQLFSIPADSLPPDSSRNCTGNIRSVPDRSQPEVRRKRSGNDCNLRLNFRPESGGKEMVGKRT</sequence>